<protein>
    <submittedName>
        <fullName evidence="2">Uncharacterized protein</fullName>
    </submittedName>
</protein>
<gene>
    <name evidence="2" type="ORF">RDB_LOCUS177382</name>
    <name evidence="1" type="ORF">RDB_LOCUS57681</name>
</gene>
<dbReference type="AlphaFoldDB" id="A0A8H3DL42"/>
<organism evidence="2 3">
    <name type="scientific">Rhizoctonia solani</name>
    <dbReference type="NCBI Taxonomy" id="456999"/>
    <lineage>
        <taxon>Eukaryota</taxon>
        <taxon>Fungi</taxon>
        <taxon>Dikarya</taxon>
        <taxon>Basidiomycota</taxon>
        <taxon>Agaricomycotina</taxon>
        <taxon>Agaricomycetes</taxon>
        <taxon>Cantharellales</taxon>
        <taxon>Ceratobasidiaceae</taxon>
        <taxon>Rhizoctonia</taxon>
    </lineage>
</organism>
<sequence length="278" mass="32023">MVWSKIAQVFSFGNQWGDDTVQLVEGNDASVMLRRVEGILEDSMRVLSSHERLLSSGEFNAFSIKYRSLLLKVVEVKQDIREEQSQSTLSSRSAGQTYNINQEVYHLYMQAQIYQRDVLTASRRAQVDEDREFEQLQNMNFRPEPKASEPIEPATTYWLLRSGTTSENFRLADRKPYLAIAHIHPNQPGASDGMDPKEDKTYREIIIIESNGKTMIMINPNHRYFDREPDPSDGTLPLASLIPLSESMRSQSRHFLKCPVQEELYSELPAPKDFKDMK</sequence>
<accession>A0A8H3DL42</accession>
<proteinExistence type="predicted"/>
<comment type="caution">
    <text evidence="2">The sequence shown here is derived from an EMBL/GenBank/DDBJ whole genome shotgun (WGS) entry which is preliminary data.</text>
</comment>
<dbReference type="EMBL" id="CAJMWX010001029">
    <property type="protein sequence ID" value="CAE6445302.1"/>
    <property type="molecule type" value="Genomic_DNA"/>
</dbReference>
<evidence type="ECO:0000313" key="2">
    <source>
        <dbReference type="EMBL" id="CAE6532575.1"/>
    </source>
</evidence>
<dbReference type="Proteomes" id="UP000663888">
    <property type="component" value="Unassembled WGS sequence"/>
</dbReference>
<reference evidence="2" key="1">
    <citation type="submission" date="2021-01" db="EMBL/GenBank/DDBJ databases">
        <authorList>
            <person name="Kaushik A."/>
        </authorList>
    </citation>
    <scope>NUCLEOTIDE SEQUENCE</scope>
    <source>
        <strain evidence="1">AG4-R118</strain>
        <strain evidence="2">AG4-RS23</strain>
    </source>
</reference>
<evidence type="ECO:0000313" key="3">
    <source>
        <dbReference type="Proteomes" id="UP000663861"/>
    </source>
</evidence>
<evidence type="ECO:0000313" key="1">
    <source>
        <dbReference type="EMBL" id="CAE6445302.1"/>
    </source>
</evidence>
<dbReference type="EMBL" id="CAJMWY010004461">
    <property type="protein sequence ID" value="CAE6532575.1"/>
    <property type="molecule type" value="Genomic_DNA"/>
</dbReference>
<dbReference type="Proteomes" id="UP000663861">
    <property type="component" value="Unassembled WGS sequence"/>
</dbReference>
<name>A0A8H3DL42_9AGAM</name>